<dbReference type="EMBL" id="CAKOFQ010012474">
    <property type="protein sequence ID" value="CAH2021548.1"/>
    <property type="molecule type" value="Genomic_DNA"/>
</dbReference>
<keyword evidence="3" id="KW-1185">Reference proteome</keyword>
<reference evidence="2" key="1">
    <citation type="submission" date="2022-03" db="EMBL/GenBank/DDBJ databases">
        <authorList>
            <person name="Sayadi A."/>
        </authorList>
    </citation>
    <scope>NUCLEOTIDE SEQUENCE</scope>
</reference>
<organism evidence="2 3">
    <name type="scientific">Acanthoscelides obtectus</name>
    <name type="common">Bean weevil</name>
    <name type="synonym">Bruchus obtectus</name>
    <dbReference type="NCBI Taxonomy" id="200917"/>
    <lineage>
        <taxon>Eukaryota</taxon>
        <taxon>Metazoa</taxon>
        <taxon>Ecdysozoa</taxon>
        <taxon>Arthropoda</taxon>
        <taxon>Hexapoda</taxon>
        <taxon>Insecta</taxon>
        <taxon>Pterygota</taxon>
        <taxon>Neoptera</taxon>
        <taxon>Endopterygota</taxon>
        <taxon>Coleoptera</taxon>
        <taxon>Polyphaga</taxon>
        <taxon>Cucujiformia</taxon>
        <taxon>Chrysomeloidea</taxon>
        <taxon>Chrysomelidae</taxon>
        <taxon>Bruchinae</taxon>
        <taxon>Bruchini</taxon>
        <taxon>Acanthoscelides</taxon>
    </lineage>
</organism>
<name>A0A9P0QJE3_ACAOB</name>
<dbReference type="AlphaFoldDB" id="A0A9P0QJE3"/>
<proteinExistence type="predicted"/>
<dbReference type="Proteomes" id="UP001152888">
    <property type="component" value="Unassembled WGS sequence"/>
</dbReference>
<feature type="region of interest" description="Disordered" evidence="1">
    <location>
        <begin position="1"/>
        <end position="39"/>
    </location>
</feature>
<evidence type="ECO:0000313" key="3">
    <source>
        <dbReference type="Proteomes" id="UP001152888"/>
    </source>
</evidence>
<evidence type="ECO:0000313" key="2">
    <source>
        <dbReference type="EMBL" id="CAH2021548.1"/>
    </source>
</evidence>
<sequence length="67" mass="7803">MVFVLNEQSPLTLDTYHPQNRRRLSQDNKSFKEEHSSSHFPCPLNAIAMRLSEVSQHQPPNRRSKVS</sequence>
<evidence type="ECO:0000256" key="1">
    <source>
        <dbReference type="SAM" id="MobiDB-lite"/>
    </source>
</evidence>
<comment type="caution">
    <text evidence="2">The sequence shown here is derived from an EMBL/GenBank/DDBJ whole genome shotgun (WGS) entry which is preliminary data.</text>
</comment>
<feature type="compositionally biased region" description="Polar residues" evidence="1">
    <location>
        <begin position="1"/>
        <end position="12"/>
    </location>
</feature>
<gene>
    <name evidence="2" type="ORF">ACAOBT_LOCUS38612</name>
</gene>
<accession>A0A9P0QJE3</accession>
<feature type="compositionally biased region" description="Basic and acidic residues" evidence="1">
    <location>
        <begin position="24"/>
        <end position="37"/>
    </location>
</feature>
<protein>
    <submittedName>
        <fullName evidence="2">Uncharacterized protein</fullName>
    </submittedName>
</protein>